<organism evidence="7 8">
    <name type="scientific">Paenibacillus thailandensis</name>
    <dbReference type="NCBI Taxonomy" id="393250"/>
    <lineage>
        <taxon>Bacteria</taxon>
        <taxon>Bacillati</taxon>
        <taxon>Bacillota</taxon>
        <taxon>Bacilli</taxon>
        <taxon>Bacillales</taxon>
        <taxon>Paenibacillaceae</taxon>
        <taxon>Paenibacillus</taxon>
    </lineage>
</organism>
<keyword evidence="4 6" id="KW-1133">Transmembrane helix</keyword>
<accession>A0ABW5R184</accession>
<sequence length="212" mass="22353">MLDWNQITSFLTVAVILTLMPGPDILFVAAQSMTKSRLGGIAVALGLCTGLLVHTTAAALGVSAVVLSSEGALFAVKALGAAYLLYLAWKTWSGRHAGATPASETAPAAKSFRFGALYRRGITMNVINPKVSLFFLALLPQFVSEQSGSIPLQMLQLGLLFIAQALVIFTCVSLLSGFAGGIVTGRSPKWAPRLAVVEAVIYVLLTVNLFLL</sequence>
<feature type="transmembrane region" description="Helical" evidence="6">
    <location>
        <begin position="6"/>
        <end position="29"/>
    </location>
</feature>
<feature type="transmembrane region" description="Helical" evidence="6">
    <location>
        <begin position="122"/>
        <end position="143"/>
    </location>
</feature>
<evidence type="ECO:0000256" key="1">
    <source>
        <dbReference type="ARBA" id="ARBA00004651"/>
    </source>
</evidence>
<feature type="transmembrane region" description="Helical" evidence="6">
    <location>
        <begin position="41"/>
        <end position="66"/>
    </location>
</feature>
<dbReference type="PANTHER" id="PTHR30086">
    <property type="entry name" value="ARGININE EXPORTER PROTEIN ARGO"/>
    <property type="match status" value="1"/>
</dbReference>
<dbReference type="RefSeq" id="WP_379276598.1">
    <property type="nucleotide sequence ID" value="NZ_JBHUGT010000021.1"/>
</dbReference>
<feature type="transmembrane region" description="Helical" evidence="6">
    <location>
        <begin position="72"/>
        <end position="89"/>
    </location>
</feature>
<evidence type="ECO:0000313" key="8">
    <source>
        <dbReference type="Proteomes" id="UP001597493"/>
    </source>
</evidence>
<evidence type="ECO:0000256" key="3">
    <source>
        <dbReference type="ARBA" id="ARBA00022692"/>
    </source>
</evidence>
<keyword evidence="5 6" id="KW-0472">Membrane</keyword>
<evidence type="ECO:0000256" key="6">
    <source>
        <dbReference type="SAM" id="Phobius"/>
    </source>
</evidence>
<feature type="transmembrane region" description="Helical" evidence="6">
    <location>
        <begin position="155"/>
        <end position="178"/>
    </location>
</feature>
<dbReference type="PANTHER" id="PTHR30086:SF20">
    <property type="entry name" value="ARGININE EXPORTER PROTEIN ARGO-RELATED"/>
    <property type="match status" value="1"/>
</dbReference>
<dbReference type="Proteomes" id="UP001597493">
    <property type="component" value="Unassembled WGS sequence"/>
</dbReference>
<comment type="caution">
    <text evidence="7">The sequence shown here is derived from an EMBL/GenBank/DDBJ whole genome shotgun (WGS) entry which is preliminary data.</text>
</comment>
<feature type="transmembrane region" description="Helical" evidence="6">
    <location>
        <begin position="190"/>
        <end position="211"/>
    </location>
</feature>
<evidence type="ECO:0000256" key="2">
    <source>
        <dbReference type="ARBA" id="ARBA00022475"/>
    </source>
</evidence>
<dbReference type="InterPro" id="IPR001123">
    <property type="entry name" value="LeuE-type"/>
</dbReference>
<comment type="subcellular location">
    <subcellularLocation>
        <location evidence="1">Cell membrane</location>
        <topology evidence="1">Multi-pass membrane protein</topology>
    </subcellularLocation>
</comment>
<dbReference type="PIRSF" id="PIRSF006324">
    <property type="entry name" value="LeuE"/>
    <property type="match status" value="1"/>
</dbReference>
<gene>
    <name evidence="7" type="ORF">ACFSW5_19210</name>
</gene>
<dbReference type="EMBL" id="JBHUMY010000027">
    <property type="protein sequence ID" value="MFD2662388.1"/>
    <property type="molecule type" value="Genomic_DNA"/>
</dbReference>
<evidence type="ECO:0000313" key="7">
    <source>
        <dbReference type="EMBL" id="MFD2662388.1"/>
    </source>
</evidence>
<keyword evidence="8" id="KW-1185">Reference proteome</keyword>
<evidence type="ECO:0000256" key="5">
    <source>
        <dbReference type="ARBA" id="ARBA00023136"/>
    </source>
</evidence>
<keyword evidence="2" id="KW-1003">Cell membrane</keyword>
<name>A0ABW5R184_9BACL</name>
<dbReference type="Pfam" id="PF01810">
    <property type="entry name" value="LysE"/>
    <property type="match status" value="1"/>
</dbReference>
<protein>
    <submittedName>
        <fullName evidence="7">LysE family translocator</fullName>
    </submittedName>
</protein>
<proteinExistence type="predicted"/>
<keyword evidence="3 6" id="KW-0812">Transmembrane</keyword>
<reference evidence="8" key="1">
    <citation type="journal article" date="2019" name="Int. J. Syst. Evol. Microbiol.">
        <title>The Global Catalogue of Microorganisms (GCM) 10K type strain sequencing project: providing services to taxonomists for standard genome sequencing and annotation.</title>
        <authorList>
            <consortium name="The Broad Institute Genomics Platform"/>
            <consortium name="The Broad Institute Genome Sequencing Center for Infectious Disease"/>
            <person name="Wu L."/>
            <person name="Ma J."/>
        </authorList>
    </citation>
    <scope>NUCLEOTIDE SEQUENCE [LARGE SCALE GENOMIC DNA]</scope>
    <source>
        <strain evidence="8">TISTR 1827</strain>
    </source>
</reference>
<evidence type="ECO:0000256" key="4">
    <source>
        <dbReference type="ARBA" id="ARBA00022989"/>
    </source>
</evidence>